<proteinExistence type="predicted"/>
<evidence type="ECO:0000313" key="2">
    <source>
        <dbReference type="Proteomes" id="UP000267223"/>
    </source>
</evidence>
<dbReference type="EMBL" id="RJJR01000018">
    <property type="protein sequence ID" value="RNI33575.1"/>
    <property type="molecule type" value="Genomic_DNA"/>
</dbReference>
<keyword evidence="2" id="KW-1185">Reference proteome</keyword>
<dbReference type="Pfam" id="PF11848">
    <property type="entry name" value="DUF3368"/>
    <property type="match status" value="1"/>
</dbReference>
<accession>A0A3M9N889</accession>
<dbReference type="PANTHER" id="PTHR39550">
    <property type="entry name" value="SLL0658 PROTEIN"/>
    <property type="match status" value="1"/>
</dbReference>
<sequence length="153" mass="17116">MHRTIISDTSCLIVLTNISELDLLQKVYGRITTTIEIVTEYGEPLPDWVEIESVKDNYRQQLLEMQVDTGEASAIALALETPDSTIIIDDYRARKIAQKLKLNYTGTIGVIVKAKLKGIIPSVKPILAKIKQTDFRLGIDVEMQALKEADEAE</sequence>
<dbReference type="Proteomes" id="UP000267223">
    <property type="component" value="Unassembled WGS sequence"/>
</dbReference>
<name>A0A3M9N889_9BACT</name>
<dbReference type="InterPro" id="IPR021799">
    <property type="entry name" value="PIN-like_prokaryotic"/>
</dbReference>
<protein>
    <submittedName>
        <fullName evidence="1">DUF3368 domain-containing protein</fullName>
    </submittedName>
</protein>
<gene>
    <name evidence="1" type="ORF">EFY79_18305</name>
</gene>
<dbReference type="PANTHER" id="PTHR39550:SF1">
    <property type="entry name" value="SLL0658 PROTEIN"/>
    <property type="match status" value="1"/>
</dbReference>
<dbReference type="OrthoDB" id="764457at2"/>
<reference evidence="1 2" key="1">
    <citation type="submission" date="2018-11" db="EMBL/GenBank/DDBJ databases">
        <title>Draft genome sequence of Ferruginibacter sp. BO-59.</title>
        <authorList>
            <person name="Im W.T."/>
        </authorList>
    </citation>
    <scope>NUCLEOTIDE SEQUENCE [LARGE SCALE GENOMIC DNA]</scope>
    <source>
        <strain evidence="1 2">BO-59</strain>
    </source>
</reference>
<dbReference type="RefSeq" id="WP_123122200.1">
    <property type="nucleotide sequence ID" value="NZ_RJJR01000018.1"/>
</dbReference>
<comment type="caution">
    <text evidence="1">The sequence shown here is derived from an EMBL/GenBank/DDBJ whole genome shotgun (WGS) entry which is preliminary data.</text>
</comment>
<dbReference type="AlphaFoldDB" id="A0A3M9N889"/>
<organism evidence="1 2">
    <name type="scientific">Hanamia caeni</name>
    <dbReference type="NCBI Taxonomy" id="2294116"/>
    <lineage>
        <taxon>Bacteria</taxon>
        <taxon>Pseudomonadati</taxon>
        <taxon>Bacteroidota</taxon>
        <taxon>Chitinophagia</taxon>
        <taxon>Chitinophagales</taxon>
        <taxon>Chitinophagaceae</taxon>
        <taxon>Hanamia</taxon>
    </lineage>
</organism>
<evidence type="ECO:0000313" key="1">
    <source>
        <dbReference type="EMBL" id="RNI33575.1"/>
    </source>
</evidence>